<keyword evidence="1" id="KW-0812">Transmembrane</keyword>
<organism evidence="2 3">
    <name type="scientific">Dongia sedimenti</name>
    <dbReference type="NCBI Taxonomy" id="3064282"/>
    <lineage>
        <taxon>Bacteria</taxon>
        <taxon>Pseudomonadati</taxon>
        <taxon>Pseudomonadota</taxon>
        <taxon>Alphaproteobacteria</taxon>
        <taxon>Rhodospirillales</taxon>
        <taxon>Dongiaceae</taxon>
        <taxon>Dongia</taxon>
    </lineage>
</organism>
<name>A0ABU0YHD9_9PROT</name>
<gene>
    <name evidence="2" type="ORF">Q8A70_05600</name>
</gene>
<comment type="caution">
    <text evidence="2">The sequence shown here is derived from an EMBL/GenBank/DDBJ whole genome shotgun (WGS) entry which is preliminary data.</text>
</comment>
<feature type="transmembrane region" description="Helical" evidence="1">
    <location>
        <begin position="20"/>
        <end position="44"/>
    </location>
</feature>
<keyword evidence="1" id="KW-0472">Membrane</keyword>
<sequence>MKTSRPSAAFTFIATRSRLYGAVLVGLLAYVAMTYLPVFSWVTAAALKPALAWDLTTIAYLIPTIAMIHNPDTVKIRQRAKAIDIKLWEIIAIVALAGAFSLFAVAGVLERAKEVQGSDRFIHLGIGILTVFLSWMTLHVIYAVHYAHLFYDPAERKAAGKIRGGLEFPETAAPDYWDFVYFSLVIGMTCQVSDVQVTARHMRHLVTAQGIIAFFYNTVVVALAVNIAAGLD</sequence>
<evidence type="ECO:0000256" key="1">
    <source>
        <dbReference type="SAM" id="Phobius"/>
    </source>
</evidence>
<proteinExistence type="predicted"/>
<accession>A0ABU0YHD9</accession>
<feature type="transmembrane region" description="Helical" evidence="1">
    <location>
        <begin position="90"/>
        <end position="109"/>
    </location>
</feature>
<dbReference type="Proteomes" id="UP001230156">
    <property type="component" value="Unassembled WGS sequence"/>
</dbReference>
<dbReference type="Pfam" id="PF07077">
    <property type="entry name" value="DUF1345"/>
    <property type="match status" value="1"/>
</dbReference>
<feature type="transmembrane region" description="Helical" evidence="1">
    <location>
        <begin position="121"/>
        <end position="147"/>
    </location>
</feature>
<dbReference type="InterPro" id="IPR009781">
    <property type="entry name" value="DUF1345"/>
</dbReference>
<keyword evidence="3" id="KW-1185">Reference proteome</keyword>
<protein>
    <submittedName>
        <fullName evidence="2">DUF1345 domain-containing protein</fullName>
    </submittedName>
</protein>
<reference evidence="3" key="1">
    <citation type="submission" date="2023-08" db="EMBL/GenBank/DDBJ databases">
        <title>Rhodospirillaceae gen. nov., a novel taxon isolated from the Yangtze River Yuezi River estuary sludge.</title>
        <authorList>
            <person name="Ruan L."/>
        </authorList>
    </citation>
    <scope>NUCLEOTIDE SEQUENCE [LARGE SCALE GENOMIC DNA]</scope>
    <source>
        <strain evidence="3">R-7</strain>
    </source>
</reference>
<evidence type="ECO:0000313" key="2">
    <source>
        <dbReference type="EMBL" id="MDQ7247127.1"/>
    </source>
</evidence>
<evidence type="ECO:0000313" key="3">
    <source>
        <dbReference type="Proteomes" id="UP001230156"/>
    </source>
</evidence>
<keyword evidence="1" id="KW-1133">Transmembrane helix</keyword>
<dbReference type="EMBL" id="JAUYVI010000002">
    <property type="protein sequence ID" value="MDQ7247127.1"/>
    <property type="molecule type" value="Genomic_DNA"/>
</dbReference>
<feature type="transmembrane region" description="Helical" evidence="1">
    <location>
        <begin position="210"/>
        <end position="231"/>
    </location>
</feature>
<dbReference type="RefSeq" id="WP_379954531.1">
    <property type="nucleotide sequence ID" value="NZ_JAUYVI010000002.1"/>
</dbReference>